<dbReference type="PANTHER" id="PTHR33099:SF7">
    <property type="entry name" value="MYND-TYPE DOMAIN-CONTAINING PROTEIN"/>
    <property type="match status" value="1"/>
</dbReference>
<accession>A0A5C3QGC6</accession>
<gene>
    <name evidence="1" type="ORF">BDV98DRAFT_568394</name>
</gene>
<organism evidence="1 2">
    <name type="scientific">Pterulicium gracile</name>
    <dbReference type="NCBI Taxonomy" id="1884261"/>
    <lineage>
        <taxon>Eukaryota</taxon>
        <taxon>Fungi</taxon>
        <taxon>Dikarya</taxon>
        <taxon>Basidiomycota</taxon>
        <taxon>Agaricomycotina</taxon>
        <taxon>Agaricomycetes</taxon>
        <taxon>Agaricomycetidae</taxon>
        <taxon>Agaricales</taxon>
        <taxon>Pleurotineae</taxon>
        <taxon>Pterulaceae</taxon>
        <taxon>Pterulicium</taxon>
    </lineage>
</organism>
<keyword evidence="2" id="KW-1185">Reference proteome</keyword>
<dbReference type="OrthoDB" id="27483at2759"/>
<evidence type="ECO:0000313" key="2">
    <source>
        <dbReference type="Proteomes" id="UP000305067"/>
    </source>
</evidence>
<dbReference type="EMBL" id="ML178826">
    <property type="protein sequence ID" value="TFL01056.1"/>
    <property type="molecule type" value="Genomic_DNA"/>
</dbReference>
<dbReference type="Proteomes" id="UP000305067">
    <property type="component" value="Unassembled WGS sequence"/>
</dbReference>
<evidence type="ECO:0000313" key="1">
    <source>
        <dbReference type="EMBL" id="TFL01056.1"/>
    </source>
</evidence>
<dbReference type="PANTHER" id="PTHR33099">
    <property type="entry name" value="FE2OG DIOXYGENASE DOMAIN-CONTAINING PROTEIN"/>
    <property type="match status" value="1"/>
</dbReference>
<protein>
    <submittedName>
        <fullName evidence="1">Uncharacterized protein</fullName>
    </submittedName>
</protein>
<proteinExistence type="predicted"/>
<name>A0A5C3QGC6_9AGAR</name>
<dbReference type="AlphaFoldDB" id="A0A5C3QGC6"/>
<reference evidence="1 2" key="1">
    <citation type="journal article" date="2019" name="Nat. Ecol. Evol.">
        <title>Megaphylogeny resolves global patterns of mushroom evolution.</title>
        <authorList>
            <person name="Varga T."/>
            <person name="Krizsan K."/>
            <person name="Foldi C."/>
            <person name="Dima B."/>
            <person name="Sanchez-Garcia M."/>
            <person name="Sanchez-Ramirez S."/>
            <person name="Szollosi G.J."/>
            <person name="Szarkandi J.G."/>
            <person name="Papp V."/>
            <person name="Albert L."/>
            <person name="Andreopoulos W."/>
            <person name="Angelini C."/>
            <person name="Antonin V."/>
            <person name="Barry K.W."/>
            <person name="Bougher N.L."/>
            <person name="Buchanan P."/>
            <person name="Buyck B."/>
            <person name="Bense V."/>
            <person name="Catcheside P."/>
            <person name="Chovatia M."/>
            <person name="Cooper J."/>
            <person name="Damon W."/>
            <person name="Desjardin D."/>
            <person name="Finy P."/>
            <person name="Geml J."/>
            <person name="Haridas S."/>
            <person name="Hughes K."/>
            <person name="Justo A."/>
            <person name="Karasinski D."/>
            <person name="Kautmanova I."/>
            <person name="Kiss B."/>
            <person name="Kocsube S."/>
            <person name="Kotiranta H."/>
            <person name="LaButti K.M."/>
            <person name="Lechner B.E."/>
            <person name="Liimatainen K."/>
            <person name="Lipzen A."/>
            <person name="Lukacs Z."/>
            <person name="Mihaltcheva S."/>
            <person name="Morgado L.N."/>
            <person name="Niskanen T."/>
            <person name="Noordeloos M.E."/>
            <person name="Ohm R.A."/>
            <person name="Ortiz-Santana B."/>
            <person name="Ovrebo C."/>
            <person name="Racz N."/>
            <person name="Riley R."/>
            <person name="Savchenko A."/>
            <person name="Shiryaev A."/>
            <person name="Soop K."/>
            <person name="Spirin V."/>
            <person name="Szebenyi C."/>
            <person name="Tomsovsky M."/>
            <person name="Tulloss R.E."/>
            <person name="Uehling J."/>
            <person name="Grigoriev I.V."/>
            <person name="Vagvolgyi C."/>
            <person name="Papp T."/>
            <person name="Martin F.M."/>
            <person name="Miettinen O."/>
            <person name="Hibbett D.S."/>
            <person name="Nagy L.G."/>
        </authorList>
    </citation>
    <scope>NUCLEOTIDE SEQUENCE [LARGE SCALE GENOMIC DNA]</scope>
    <source>
        <strain evidence="1 2">CBS 309.79</strain>
    </source>
</reference>
<sequence length="335" mass="36019">MQTDLHPSWDKQDEIAKKKLRALESALVMQPPVTSGTVSTPREQCVVYYDAKDGTSRKVDLSKATISDLDALQEACGPAYSGINNDVLLKKVGILGVGSFFPTLQFPELHALLERVRNVLTEGEGDNGKALVAELSGLHTFGIGASVQQQKTTAANDTLATLVVILPTPHSGGDLVIKHAGDSWVFGLGGSNLQPSSDGHPTLGYVAFYNDVEQELLPVKTGCRVTLTYVLRWVPFNPSMTSPAESHGSPSADPTSLDPKLQRLTTTLSALLANSSVLPEGGAVGFYLQHRYPISERICICKAYWTPCIVVRVGKSGERGVCEPRVFPVVSEDDC</sequence>